<dbReference type="STRING" id="1121925.SAMN02746011_01781"/>
<keyword evidence="4" id="KW-1185">Reference proteome</keyword>
<protein>
    <submittedName>
        <fullName evidence="3">Competence protein CoiA-like family, contains a predicted nuclease domain</fullName>
    </submittedName>
</protein>
<dbReference type="OrthoDB" id="3784230at2"/>
<dbReference type="EMBL" id="FUWO01000020">
    <property type="protein sequence ID" value="SJZ79769.1"/>
    <property type="molecule type" value="Genomic_DNA"/>
</dbReference>
<dbReference type="AlphaFoldDB" id="A0A1T4NKH6"/>
<sequence>MYAAIDQTGQLIYAQEAFDLQSSFHCPVCHQLVILKRSRKGNYFFAHLMQCQSDIPQGRQLKGEGAIHQQGKRLLALGNFNSQLEYWLPGINQQVDCWYHNDPPIILEFQNSVISSHLLSLRHQAYLSITSKIYWVAHLKYWQSHRVSTWQRQLLHYHPDWGYYWLGMDEKKRVLIRYSQLPIIFSPQSWYCQREVISLTSGWLDQFERQIGRPYSFKSKILAQEKVLMIKRAYQQNPAYQVVMHQLHEAGTTIDRLPDWIFQYQWQSFLIETPMWMVLALVWARMQQAKRPITLSTIHQILIALVNEKKIRLATLPLMQRSPLEDICSALYHCLHFYIKKK</sequence>
<dbReference type="InterPro" id="IPR057253">
    <property type="entry name" value="CoiA-like_N"/>
</dbReference>
<evidence type="ECO:0000313" key="4">
    <source>
        <dbReference type="Proteomes" id="UP000189941"/>
    </source>
</evidence>
<dbReference type="Pfam" id="PF06054">
    <property type="entry name" value="CoiA_nuc"/>
    <property type="match status" value="1"/>
</dbReference>
<feature type="domain" description="Competence protein CoiA-like N-terminal" evidence="2">
    <location>
        <begin position="21"/>
        <end position="52"/>
    </location>
</feature>
<accession>A0A1T4NKH6</accession>
<dbReference type="InterPro" id="IPR010330">
    <property type="entry name" value="CoiA_nuc"/>
</dbReference>
<gene>
    <name evidence="3" type="ORF">SAMN02746011_01781</name>
</gene>
<dbReference type="Pfam" id="PF25164">
    <property type="entry name" value="CoiA_N"/>
    <property type="match status" value="1"/>
</dbReference>
<reference evidence="4" key="1">
    <citation type="submission" date="2017-02" db="EMBL/GenBank/DDBJ databases">
        <authorList>
            <person name="Varghese N."/>
            <person name="Submissions S."/>
        </authorList>
    </citation>
    <scope>NUCLEOTIDE SEQUENCE [LARGE SCALE GENOMIC DNA]</scope>
    <source>
        <strain evidence="4">DSM 15739</strain>
    </source>
</reference>
<proteinExistence type="predicted"/>
<feature type="domain" description="Competence protein CoiA nuclease-like" evidence="1">
    <location>
        <begin position="64"/>
        <end position="202"/>
    </location>
</feature>
<evidence type="ECO:0000259" key="1">
    <source>
        <dbReference type="Pfam" id="PF06054"/>
    </source>
</evidence>
<name>A0A1T4NKH6_9LACT</name>
<evidence type="ECO:0000259" key="2">
    <source>
        <dbReference type="Pfam" id="PF25164"/>
    </source>
</evidence>
<organism evidence="3 4">
    <name type="scientific">Globicatella sulfidifaciens DSM 15739</name>
    <dbReference type="NCBI Taxonomy" id="1121925"/>
    <lineage>
        <taxon>Bacteria</taxon>
        <taxon>Bacillati</taxon>
        <taxon>Bacillota</taxon>
        <taxon>Bacilli</taxon>
        <taxon>Lactobacillales</taxon>
        <taxon>Aerococcaceae</taxon>
        <taxon>Globicatella</taxon>
    </lineage>
</organism>
<dbReference type="RefSeq" id="WP_159443914.1">
    <property type="nucleotide sequence ID" value="NZ_FUWO01000020.1"/>
</dbReference>
<dbReference type="Proteomes" id="UP000189941">
    <property type="component" value="Unassembled WGS sequence"/>
</dbReference>
<evidence type="ECO:0000313" key="3">
    <source>
        <dbReference type="EMBL" id="SJZ79769.1"/>
    </source>
</evidence>